<dbReference type="Gene3D" id="1.20.200.10">
    <property type="entry name" value="Fumarase/aspartase (Central domain)"/>
    <property type="match status" value="1"/>
</dbReference>
<dbReference type="SUPFAM" id="SSF48557">
    <property type="entry name" value="L-aspartase-like"/>
    <property type="match status" value="1"/>
</dbReference>
<dbReference type="PRINTS" id="PR00149">
    <property type="entry name" value="FUMRATELYASE"/>
</dbReference>
<dbReference type="InterPro" id="IPR008948">
    <property type="entry name" value="L-Aspartase-like"/>
</dbReference>
<dbReference type="Proteomes" id="UP000632322">
    <property type="component" value="Unassembled WGS sequence"/>
</dbReference>
<dbReference type="Pfam" id="PF00206">
    <property type="entry name" value="Lyase_1"/>
    <property type="match status" value="1"/>
</dbReference>
<organism evidence="3 4">
    <name type="scientific">Brevibacterium sediminis</name>
    <dbReference type="NCBI Taxonomy" id="1857024"/>
    <lineage>
        <taxon>Bacteria</taxon>
        <taxon>Bacillati</taxon>
        <taxon>Actinomycetota</taxon>
        <taxon>Actinomycetes</taxon>
        <taxon>Micrococcales</taxon>
        <taxon>Brevibacteriaceae</taxon>
        <taxon>Brevibacterium</taxon>
    </lineage>
</organism>
<sequence length="432" mass="45247">MESVDAQSDLQSGYATPDSEILYGRQTQLGVMNFGTPRRRFADVPALIRSYAHVKGAAASANLTLGVLDSTRAQGIQDAVSEILAGRHDQQFPTALVLGGGGTTSNMNVNEVIANRASQLAGTDVHPNDHVNASQSTNDTYPTAMALTVLDLSAPVVAAVENLIAALERKATEFAEVRRLGRTCLQDAVTLTVGQTHQGQATGLKRGVTSLQEALKELTAVPLGATVLGTGIGAPEGYSELAVAELARTTGLPLTVNDDFFDALAHLDTYAAVASTVARIATLMAKIAADFRLLSSGPGGGLAELTLPAVQAGSSIMPGKINPAIPEFVMQLSYRIRGASHTVESAVAAGELELNVMEPVIVDALIDMFDDLTGAAAVFTERCVNGLEWNGQRLESNADEGYDKWVALAAEDGYDAAAAQVRSSRAAKTREV</sequence>
<evidence type="ECO:0000313" key="4">
    <source>
        <dbReference type="Proteomes" id="UP000632322"/>
    </source>
</evidence>
<reference evidence="4" key="1">
    <citation type="journal article" date="2019" name="Int. J. Syst. Evol. Microbiol.">
        <title>The Global Catalogue of Microorganisms (GCM) 10K type strain sequencing project: providing services to taxonomists for standard genome sequencing and annotation.</title>
        <authorList>
            <consortium name="The Broad Institute Genomics Platform"/>
            <consortium name="The Broad Institute Genome Sequencing Center for Infectious Disease"/>
            <person name="Wu L."/>
            <person name="Ma J."/>
        </authorList>
    </citation>
    <scope>NUCLEOTIDE SEQUENCE [LARGE SCALE GENOMIC DNA]</scope>
    <source>
        <strain evidence="4">CGMCC 1.15472</strain>
    </source>
</reference>
<proteinExistence type="predicted"/>
<dbReference type="EMBL" id="BMJG01000014">
    <property type="protein sequence ID" value="GGC46376.1"/>
    <property type="molecule type" value="Genomic_DNA"/>
</dbReference>
<dbReference type="PANTHER" id="PTHR42696">
    <property type="entry name" value="ASPARTATE AMMONIA-LYASE"/>
    <property type="match status" value="1"/>
</dbReference>
<name>A0ABQ1MWI5_9MICO</name>
<dbReference type="InterPro" id="IPR020557">
    <property type="entry name" value="Fumarate_lyase_CS"/>
</dbReference>
<keyword evidence="4" id="KW-1185">Reference proteome</keyword>
<dbReference type="InterPro" id="IPR024083">
    <property type="entry name" value="Fumarase/histidase_N"/>
</dbReference>
<dbReference type="InterPro" id="IPR000362">
    <property type="entry name" value="Fumarate_lyase_fam"/>
</dbReference>
<evidence type="ECO:0000256" key="1">
    <source>
        <dbReference type="ARBA" id="ARBA00023239"/>
    </source>
</evidence>
<dbReference type="InterPro" id="IPR051546">
    <property type="entry name" value="Aspartate_Ammonia-Lyase"/>
</dbReference>
<dbReference type="InterPro" id="IPR022761">
    <property type="entry name" value="Fumarate_lyase_N"/>
</dbReference>
<dbReference type="PANTHER" id="PTHR42696:SF2">
    <property type="entry name" value="ASPARTATE AMMONIA-LYASE"/>
    <property type="match status" value="1"/>
</dbReference>
<keyword evidence="1" id="KW-0456">Lyase</keyword>
<feature type="domain" description="Fumarate lyase N-terminal" evidence="2">
    <location>
        <begin position="50"/>
        <end position="338"/>
    </location>
</feature>
<evidence type="ECO:0000259" key="2">
    <source>
        <dbReference type="Pfam" id="PF00206"/>
    </source>
</evidence>
<comment type="caution">
    <text evidence="3">The sequence shown here is derived from an EMBL/GenBank/DDBJ whole genome shotgun (WGS) entry which is preliminary data.</text>
</comment>
<dbReference type="Gene3D" id="1.10.275.10">
    <property type="entry name" value="Fumarase/aspartase (N-terminal domain)"/>
    <property type="match status" value="1"/>
</dbReference>
<protein>
    <submittedName>
        <fullName evidence="3">Aspartate ammonia-lyase</fullName>
    </submittedName>
</protein>
<gene>
    <name evidence="3" type="primary">aspA</name>
    <name evidence="3" type="ORF">GCM10010974_30820</name>
</gene>
<accession>A0ABQ1MWI5</accession>
<evidence type="ECO:0000313" key="3">
    <source>
        <dbReference type="EMBL" id="GGC46376.1"/>
    </source>
</evidence>
<dbReference type="PROSITE" id="PS00163">
    <property type="entry name" value="FUMARATE_LYASES"/>
    <property type="match status" value="1"/>
</dbReference>